<dbReference type="PANTHER" id="PTHR35039:SF3">
    <property type="entry name" value="3-KETO-L-GULONATE-6-PHOSPHATE DECARBOXYLASE SGBH-RELATED"/>
    <property type="match status" value="1"/>
</dbReference>
<comment type="catalytic activity">
    <reaction evidence="1">
        <text>D-ribulose 5-phosphate + formaldehyde = D-arabino-hex-3-ulose 6-phosphate</text>
        <dbReference type="Rhea" id="RHEA:25201"/>
        <dbReference type="ChEBI" id="CHEBI:16842"/>
        <dbReference type="ChEBI" id="CHEBI:58121"/>
        <dbReference type="ChEBI" id="CHEBI:58542"/>
        <dbReference type="EC" id="4.1.2.43"/>
    </reaction>
</comment>
<dbReference type="NCBIfam" id="TIGR03128">
    <property type="entry name" value="RuMP_HxlA"/>
    <property type="match status" value="1"/>
</dbReference>
<dbReference type="SUPFAM" id="SSF51366">
    <property type="entry name" value="Ribulose-phoshate binding barrel"/>
    <property type="match status" value="1"/>
</dbReference>
<reference evidence="8 9" key="1">
    <citation type="submission" date="2018-08" db="EMBL/GenBank/DDBJ databases">
        <title>A genome reference for cultivated species of the human gut microbiota.</title>
        <authorList>
            <person name="Zou Y."/>
            <person name="Xue W."/>
            <person name="Luo G."/>
        </authorList>
    </citation>
    <scope>NUCLEOTIDE SEQUENCE [LARGE SCALE GENOMIC DNA]</scope>
    <source>
        <strain evidence="8 9">TF08-11</strain>
    </source>
</reference>
<keyword evidence="6" id="KW-0119">Carbohydrate metabolism</keyword>
<dbReference type="GO" id="GO:0019647">
    <property type="term" value="P:formaldehyde assimilation via ribulose monophosphate cycle"/>
    <property type="evidence" value="ECO:0007669"/>
    <property type="project" value="UniProtKB-UniPathway"/>
</dbReference>
<evidence type="ECO:0000313" key="8">
    <source>
        <dbReference type="EMBL" id="RGD78080.1"/>
    </source>
</evidence>
<dbReference type="CDD" id="cd04726">
    <property type="entry name" value="KGPDC_HPS"/>
    <property type="match status" value="1"/>
</dbReference>
<proteinExistence type="inferred from homology"/>
<dbReference type="InterPro" id="IPR001754">
    <property type="entry name" value="OMPdeCOase_dom"/>
</dbReference>
<evidence type="ECO:0000256" key="6">
    <source>
        <dbReference type="ARBA" id="ARBA00023277"/>
    </source>
</evidence>
<dbReference type="GO" id="GO:0043801">
    <property type="term" value="F:hexulose-6-phosphate synthase activity"/>
    <property type="evidence" value="ECO:0007669"/>
    <property type="project" value="UniProtKB-EC"/>
</dbReference>
<dbReference type="PANTHER" id="PTHR35039">
    <property type="entry name" value="3-KETO-L-GULONATE-6-PHOSPHATE DECARBOXYLASE SGBH-RELATED"/>
    <property type="match status" value="1"/>
</dbReference>
<dbReference type="Gene3D" id="3.20.20.70">
    <property type="entry name" value="Aldolase class I"/>
    <property type="match status" value="1"/>
</dbReference>
<comment type="caution">
    <text evidence="8">The sequence shown here is derived from an EMBL/GenBank/DDBJ whole genome shotgun (WGS) entry which is preliminary data.</text>
</comment>
<dbReference type="GO" id="GO:0004590">
    <property type="term" value="F:orotidine-5'-phosphate decarboxylase activity"/>
    <property type="evidence" value="ECO:0007669"/>
    <property type="project" value="InterPro"/>
</dbReference>
<dbReference type="InterPro" id="IPR013785">
    <property type="entry name" value="Aldolase_TIM"/>
</dbReference>
<feature type="domain" description="Orotidine 5'-phosphate decarboxylase" evidence="7">
    <location>
        <begin position="2"/>
        <end position="203"/>
    </location>
</feature>
<dbReference type="SMART" id="SM00934">
    <property type="entry name" value="OMPdecase"/>
    <property type="match status" value="1"/>
</dbReference>
<evidence type="ECO:0000256" key="1">
    <source>
        <dbReference type="ARBA" id="ARBA00000718"/>
    </source>
</evidence>
<dbReference type="InterPro" id="IPR041710">
    <property type="entry name" value="HPS/KGPDC"/>
</dbReference>
<evidence type="ECO:0000256" key="2">
    <source>
        <dbReference type="ARBA" id="ARBA00005014"/>
    </source>
</evidence>
<evidence type="ECO:0000256" key="4">
    <source>
        <dbReference type="ARBA" id="ARBA00012890"/>
    </source>
</evidence>
<protein>
    <recommendedName>
        <fullName evidence="4">3-hexulose-6-phosphate synthase</fullName>
        <ecNumber evidence="4">4.1.2.43</ecNumber>
    </recommendedName>
</protein>
<dbReference type="GO" id="GO:0006207">
    <property type="term" value="P:'de novo' pyrimidine nucleobase biosynthetic process"/>
    <property type="evidence" value="ECO:0007669"/>
    <property type="project" value="InterPro"/>
</dbReference>
<gene>
    <name evidence="8" type="primary">hxlA</name>
    <name evidence="8" type="ORF">DXC78_01370</name>
</gene>
<comment type="pathway">
    <text evidence="2">One-carbon metabolism; formaldehyde assimilation via RuMP pathway; D-fructose 6-phosphate from D-ribulose 5-phosphate and formaldehyde: step 1/2.</text>
</comment>
<dbReference type="UniPathway" id="UPA00294">
    <property type="reaction ID" value="UER00434"/>
</dbReference>
<dbReference type="STRING" id="1123313.GCA_000420345_00184"/>
<dbReference type="EC" id="4.1.2.43" evidence="4"/>
<name>A0A3E3E986_9FIRM</name>
<dbReference type="Pfam" id="PF00215">
    <property type="entry name" value="OMPdecase"/>
    <property type="match status" value="1"/>
</dbReference>
<dbReference type="EMBL" id="QUSK01000002">
    <property type="protein sequence ID" value="RGD78080.1"/>
    <property type="molecule type" value="Genomic_DNA"/>
</dbReference>
<evidence type="ECO:0000313" key="9">
    <source>
        <dbReference type="Proteomes" id="UP000260721"/>
    </source>
</evidence>
<dbReference type="RefSeq" id="WP_117445369.1">
    <property type="nucleotide sequence ID" value="NZ_JADNBU010000001.1"/>
</dbReference>
<sequence length="209" mass="22669">MKLQVALDTLSLEECIQLLEQTKGSVEIAEVGTPFIIEEGMVPVKEIHKTFPEIEVLADAKIMDAGEFEADKCFEAGASIVTVLGVSHDETIQGVVRSAKNHNGKVMVDMINVHDLATRTKEIDEMGVDYICVHTAFDVQQSGQDPLEELKIVNKVIHHAKSAVAGGVKLETIQDIVNEGAEIIVVGGAICNAKNRAKMAKDMKGYLKS</sequence>
<dbReference type="InterPro" id="IPR017553">
    <property type="entry name" value="3-hexulose-6-phosphate_synth"/>
</dbReference>
<keyword evidence="5 8" id="KW-0456">Lyase</keyword>
<dbReference type="FunFam" id="3.20.20.70:FF:000022">
    <property type="entry name" value="3-keto-L-gulonate-6-phosphate decarboxylase UlaD"/>
    <property type="match status" value="1"/>
</dbReference>
<accession>A0A3E3E986</accession>
<evidence type="ECO:0000256" key="5">
    <source>
        <dbReference type="ARBA" id="ARBA00023239"/>
    </source>
</evidence>
<comment type="similarity">
    <text evidence="3">Belongs to the HPS/KGPDC family. HPS subfamily.</text>
</comment>
<dbReference type="InterPro" id="IPR011060">
    <property type="entry name" value="RibuloseP-bd_barrel"/>
</dbReference>
<dbReference type="GO" id="GO:0033982">
    <property type="term" value="F:3-dehydro-L-gulonate-6-phosphate decarboxylase activity"/>
    <property type="evidence" value="ECO:0007669"/>
    <property type="project" value="TreeGrafter"/>
</dbReference>
<dbReference type="Proteomes" id="UP000260721">
    <property type="component" value="Unassembled WGS sequence"/>
</dbReference>
<evidence type="ECO:0000256" key="3">
    <source>
        <dbReference type="ARBA" id="ARBA00006350"/>
    </source>
</evidence>
<dbReference type="GO" id="GO:0019854">
    <property type="term" value="P:L-ascorbic acid catabolic process"/>
    <property type="evidence" value="ECO:0007669"/>
    <property type="project" value="TreeGrafter"/>
</dbReference>
<evidence type="ECO:0000259" key="7">
    <source>
        <dbReference type="SMART" id="SM00934"/>
    </source>
</evidence>
<dbReference type="AlphaFoldDB" id="A0A3E3E986"/>
<organism evidence="8 9">
    <name type="scientific">Faecalicoccus pleomorphus</name>
    <dbReference type="NCBI Taxonomy" id="1323"/>
    <lineage>
        <taxon>Bacteria</taxon>
        <taxon>Bacillati</taxon>
        <taxon>Bacillota</taxon>
        <taxon>Erysipelotrichia</taxon>
        <taxon>Erysipelotrichales</taxon>
        <taxon>Erysipelotrichaceae</taxon>
        <taxon>Faecalicoccus</taxon>
    </lineage>
</organism>